<dbReference type="OrthoDB" id="3123246at2759"/>
<feature type="compositionally biased region" description="Low complexity" evidence="1">
    <location>
        <begin position="199"/>
        <end position="211"/>
    </location>
</feature>
<gene>
    <name evidence="2" type="ORF">P691DRAFT_824434</name>
</gene>
<protein>
    <submittedName>
        <fullName evidence="2">Uncharacterized protein</fullName>
    </submittedName>
</protein>
<dbReference type="Proteomes" id="UP000807342">
    <property type="component" value="Unassembled WGS sequence"/>
</dbReference>
<name>A0A9P6BUJ3_9AGAR</name>
<feature type="region of interest" description="Disordered" evidence="1">
    <location>
        <begin position="168"/>
        <end position="212"/>
    </location>
</feature>
<evidence type="ECO:0000313" key="3">
    <source>
        <dbReference type="Proteomes" id="UP000807342"/>
    </source>
</evidence>
<dbReference type="EMBL" id="MU152820">
    <property type="protein sequence ID" value="KAF9440136.1"/>
    <property type="molecule type" value="Genomic_DNA"/>
</dbReference>
<proteinExistence type="predicted"/>
<evidence type="ECO:0000256" key="1">
    <source>
        <dbReference type="SAM" id="MobiDB-lite"/>
    </source>
</evidence>
<reference evidence="2" key="1">
    <citation type="submission" date="2020-11" db="EMBL/GenBank/DDBJ databases">
        <authorList>
            <consortium name="DOE Joint Genome Institute"/>
            <person name="Ahrendt S."/>
            <person name="Riley R."/>
            <person name="Andreopoulos W."/>
            <person name="Labutti K."/>
            <person name="Pangilinan J."/>
            <person name="Ruiz-Duenas F.J."/>
            <person name="Barrasa J.M."/>
            <person name="Sanchez-Garcia M."/>
            <person name="Camarero S."/>
            <person name="Miyauchi S."/>
            <person name="Serrano A."/>
            <person name="Linde D."/>
            <person name="Babiker R."/>
            <person name="Drula E."/>
            <person name="Ayuso-Fernandez I."/>
            <person name="Pacheco R."/>
            <person name="Padilla G."/>
            <person name="Ferreira P."/>
            <person name="Barriuso J."/>
            <person name="Kellner H."/>
            <person name="Castanera R."/>
            <person name="Alfaro M."/>
            <person name="Ramirez L."/>
            <person name="Pisabarro A.G."/>
            <person name="Kuo A."/>
            <person name="Tritt A."/>
            <person name="Lipzen A."/>
            <person name="He G."/>
            <person name="Yan M."/>
            <person name="Ng V."/>
            <person name="Cullen D."/>
            <person name="Martin F."/>
            <person name="Rosso M.-N."/>
            <person name="Henrissat B."/>
            <person name="Hibbett D."/>
            <person name="Martinez A.T."/>
            <person name="Grigoriev I.V."/>
        </authorList>
    </citation>
    <scope>NUCLEOTIDE SEQUENCE</scope>
    <source>
        <strain evidence="2">MF-IS2</strain>
    </source>
</reference>
<feature type="compositionally biased region" description="Polar residues" evidence="1">
    <location>
        <begin position="173"/>
        <end position="185"/>
    </location>
</feature>
<comment type="caution">
    <text evidence="2">The sequence shown here is derived from an EMBL/GenBank/DDBJ whole genome shotgun (WGS) entry which is preliminary data.</text>
</comment>
<organism evidence="2 3">
    <name type="scientific">Macrolepiota fuliginosa MF-IS2</name>
    <dbReference type="NCBI Taxonomy" id="1400762"/>
    <lineage>
        <taxon>Eukaryota</taxon>
        <taxon>Fungi</taxon>
        <taxon>Dikarya</taxon>
        <taxon>Basidiomycota</taxon>
        <taxon>Agaricomycotina</taxon>
        <taxon>Agaricomycetes</taxon>
        <taxon>Agaricomycetidae</taxon>
        <taxon>Agaricales</taxon>
        <taxon>Agaricineae</taxon>
        <taxon>Agaricaceae</taxon>
        <taxon>Macrolepiota</taxon>
    </lineage>
</organism>
<sequence length="465" mass="49855">MPCKAKTKPAGNVLMDFKPSSNTEHFLALMNQNHRLASQFTAMELMSIAQSKWEQVLQDLLTMKFAKVEETSLTSPTSTARIEEAADSQEDDGDIQDVIDTLKIVGPWCEKHMPNIARDDAYNELKRLVGLIANLFDLIPGPHQCPVPLPPPPPCSHPHCDNTDIPMEPPTPTRTFSEAASQTPAPSHEAAMPLPPPAAAATSPAAAASIPPVGPRGRASYAGTAAKNLNPAAPPFVPNIPKDTSLPSMVKSANNALARTKLTLRVDSAHFSPHGITCATANIPSTSDLDIIEATLSGGLLGAHICIPASQSFIKIIDVPFFKPGTTKPIPSAEVGAQLQCSIIPLDYVVHWHFIQNSPKAKFATMWIDLSDLQRGTRTSSSTKRRFSSKGRKPTLECLSASAAGIGDIILKCVAAQQYAALFALALTRRLVTDNLQGVAKVTPRSLPPSHPLQWMRLAHTSALA</sequence>
<accession>A0A9P6BUJ3</accession>
<feature type="region of interest" description="Disordered" evidence="1">
    <location>
        <begin position="72"/>
        <end position="92"/>
    </location>
</feature>
<evidence type="ECO:0000313" key="2">
    <source>
        <dbReference type="EMBL" id="KAF9440136.1"/>
    </source>
</evidence>
<dbReference type="AlphaFoldDB" id="A0A9P6BUJ3"/>
<keyword evidence="3" id="KW-1185">Reference proteome</keyword>